<feature type="compositionally biased region" description="Polar residues" evidence="1">
    <location>
        <begin position="379"/>
        <end position="390"/>
    </location>
</feature>
<evidence type="ECO:0000313" key="3">
    <source>
        <dbReference type="Proteomes" id="UP000002035"/>
    </source>
</evidence>
<dbReference type="OrthoDB" id="4174276at2759"/>
<dbReference type="VEuPathDB" id="FungiDB:MCYG_02217"/>
<dbReference type="AlphaFoldDB" id="C5FJ68"/>
<accession>C5FJ68</accession>
<reference evidence="3" key="1">
    <citation type="journal article" date="2012" name="MBio">
        <title>Comparative genome analysis of Trichophyton rubrum and related dermatophytes reveals candidate genes involved in infection.</title>
        <authorList>
            <person name="Martinez D.A."/>
            <person name="Oliver B.G."/>
            <person name="Graeser Y."/>
            <person name="Goldberg J.M."/>
            <person name="Li W."/>
            <person name="Martinez-Rossi N.M."/>
            <person name="Monod M."/>
            <person name="Shelest E."/>
            <person name="Barton R.C."/>
            <person name="Birch E."/>
            <person name="Brakhage A.A."/>
            <person name="Chen Z."/>
            <person name="Gurr S.J."/>
            <person name="Heiman D."/>
            <person name="Heitman J."/>
            <person name="Kosti I."/>
            <person name="Rossi A."/>
            <person name="Saif S."/>
            <person name="Samalova M."/>
            <person name="Saunders C.W."/>
            <person name="Shea T."/>
            <person name="Summerbell R.C."/>
            <person name="Xu J."/>
            <person name="Young S."/>
            <person name="Zeng Q."/>
            <person name="Birren B.W."/>
            <person name="Cuomo C.A."/>
            <person name="White T.C."/>
        </authorList>
    </citation>
    <scope>NUCLEOTIDE SEQUENCE [LARGE SCALE GENOMIC DNA]</scope>
    <source>
        <strain evidence="3">ATCC MYA-4605 / CBS 113480</strain>
    </source>
</reference>
<protein>
    <submittedName>
        <fullName evidence="2">Uncharacterized protein</fullName>
    </submittedName>
</protein>
<dbReference type="GeneID" id="9223220"/>
<feature type="compositionally biased region" description="Low complexity" evidence="1">
    <location>
        <begin position="489"/>
        <end position="518"/>
    </location>
</feature>
<name>C5FJ68_ARTOC</name>
<feature type="region of interest" description="Disordered" evidence="1">
    <location>
        <begin position="246"/>
        <end position="561"/>
    </location>
</feature>
<dbReference type="STRING" id="554155.C5FJ68"/>
<proteinExistence type="predicted"/>
<dbReference type="HOGENOM" id="CLU_416155_0_0_1"/>
<feature type="compositionally biased region" description="Polar residues" evidence="1">
    <location>
        <begin position="320"/>
        <end position="359"/>
    </location>
</feature>
<feature type="compositionally biased region" description="Low complexity" evidence="1">
    <location>
        <begin position="426"/>
        <end position="452"/>
    </location>
</feature>
<feature type="compositionally biased region" description="Low complexity" evidence="1">
    <location>
        <begin position="298"/>
        <end position="312"/>
    </location>
</feature>
<gene>
    <name evidence="2" type="ORF">MCYG_02217</name>
</gene>
<dbReference type="EMBL" id="DS995702">
    <property type="protein sequence ID" value="EEQ29398.1"/>
    <property type="molecule type" value="Genomic_DNA"/>
</dbReference>
<feature type="compositionally biased region" description="Polar residues" evidence="1">
    <location>
        <begin position="473"/>
        <end position="488"/>
    </location>
</feature>
<evidence type="ECO:0000313" key="2">
    <source>
        <dbReference type="EMBL" id="EEQ29398.1"/>
    </source>
</evidence>
<keyword evidence="3" id="KW-1185">Reference proteome</keyword>
<feature type="compositionally biased region" description="Polar residues" evidence="1">
    <location>
        <begin position="269"/>
        <end position="278"/>
    </location>
</feature>
<dbReference type="Proteomes" id="UP000002035">
    <property type="component" value="Unassembled WGS sequence"/>
</dbReference>
<feature type="compositionally biased region" description="Polar residues" evidence="1">
    <location>
        <begin position="519"/>
        <end position="530"/>
    </location>
</feature>
<dbReference type="eggNOG" id="ENOG502RQQA">
    <property type="taxonomic scope" value="Eukaryota"/>
</dbReference>
<feature type="compositionally biased region" description="Polar residues" evidence="1">
    <location>
        <begin position="413"/>
        <end position="425"/>
    </location>
</feature>
<sequence>MAKNEEEKGGKKGKKGKKDCLNGSAQNYDLRHLNLCRVPAGLGNLHTDAYLSAKVHSCSTTEGEQEQRLKIAQEQPTLMWAPTGFCAASLRNCSQVLPITYKLCLDNPTTRYLWISVFKWSSRSFNLQFNSRAWHQRNLATLFELHFDQGTYLSSGFILLRSLTYKMRFDSLVYLSFVGLAASAAINLRGVGDNAHLNHRRQPQLGGVGGLLGALGGLGGTLGGQPPTANSALDGASDLDALNALEKNRSPSPTGMASETEAAPMGSGSPDSLATGASQVAVASPTPESAPMPNSPEASQSASKPMPSMSPSGQRDDETQPMTPQDQSQPMGGTQNSMAEDPRQSATMGDETTQRQNMVKQPEQPETVGNEAEPMPESQGESAPMPTTSAEPVANGPSPQESGMPGRQPRPSTPQNEKMASQQSVSPAAANTASAANDPTPTPSSLSLLDIINSDDDRQLEGQALDSLKGSEKSSLPASAASGQPTPDSASPMASVAAVSGQPTPASVSPMASVAAVSGQPTPASVSPNASGAAVSGQPTPASASPSSQDTVAPESMEEQNKEVIRGIREAPFFFIVSIRNATVLPVSFSKLLILSFLSRRWNNPKTTFSFIREDEHLACHSLPCYSYLYASVSFHTELVRTNTVVNSMQRDLIHRMHR</sequence>
<dbReference type="RefSeq" id="XP_002849283.1">
    <property type="nucleotide sequence ID" value="XM_002849237.1"/>
</dbReference>
<evidence type="ECO:0000256" key="1">
    <source>
        <dbReference type="SAM" id="MobiDB-lite"/>
    </source>
</evidence>
<organism evidence="2 3">
    <name type="scientific">Arthroderma otae (strain ATCC MYA-4605 / CBS 113480)</name>
    <name type="common">Microsporum canis</name>
    <dbReference type="NCBI Taxonomy" id="554155"/>
    <lineage>
        <taxon>Eukaryota</taxon>
        <taxon>Fungi</taxon>
        <taxon>Dikarya</taxon>
        <taxon>Ascomycota</taxon>
        <taxon>Pezizomycotina</taxon>
        <taxon>Eurotiomycetes</taxon>
        <taxon>Eurotiomycetidae</taxon>
        <taxon>Onygenales</taxon>
        <taxon>Arthrodermataceae</taxon>
        <taxon>Microsporum</taxon>
    </lineage>
</organism>